<evidence type="ECO:0000256" key="1">
    <source>
        <dbReference type="ARBA" id="ARBA00001946"/>
    </source>
</evidence>
<evidence type="ECO:0000313" key="7">
    <source>
        <dbReference type="Proteomes" id="UP000470875"/>
    </source>
</evidence>
<keyword evidence="7" id="KW-1185">Reference proteome</keyword>
<protein>
    <submittedName>
        <fullName evidence="6">ChbG/HpnK family deacetylase</fullName>
    </submittedName>
</protein>
<dbReference type="Proteomes" id="UP000470875">
    <property type="component" value="Unassembled WGS sequence"/>
</dbReference>
<name>A0A6N7W7J2_9ACTO</name>
<dbReference type="Pfam" id="PF04794">
    <property type="entry name" value="YdjC"/>
    <property type="match status" value="1"/>
</dbReference>
<dbReference type="SUPFAM" id="SSF88713">
    <property type="entry name" value="Glycoside hydrolase/deacetylase"/>
    <property type="match status" value="1"/>
</dbReference>
<comment type="cofactor">
    <cofactor evidence="1">
        <name>Mg(2+)</name>
        <dbReference type="ChEBI" id="CHEBI:18420"/>
    </cofactor>
</comment>
<evidence type="ECO:0000256" key="2">
    <source>
        <dbReference type="ARBA" id="ARBA00022723"/>
    </source>
</evidence>
<reference evidence="6 7" key="1">
    <citation type="submission" date="2019-08" db="EMBL/GenBank/DDBJ databases">
        <title>In-depth cultivation of the pig gut microbiome towards novel bacterial diversity and tailored functional studies.</title>
        <authorList>
            <person name="Wylensek D."/>
            <person name="Hitch T.C.A."/>
            <person name="Clavel T."/>
        </authorList>
    </citation>
    <scope>NUCLEOTIDE SEQUENCE [LARGE SCALE GENOMIC DNA]</scope>
    <source>
        <strain evidence="6 7">WB03_NA08</strain>
    </source>
</reference>
<dbReference type="Gene3D" id="3.20.20.370">
    <property type="entry name" value="Glycoside hydrolase/deacetylase"/>
    <property type="match status" value="1"/>
</dbReference>
<keyword evidence="4" id="KW-0460">Magnesium</keyword>
<dbReference type="InterPro" id="IPR011330">
    <property type="entry name" value="Glyco_hydro/deAcase_b/a-brl"/>
</dbReference>
<gene>
    <name evidence="6" type="ORF">FYJ24_06430</name>
</gene>
<dbReference type="GO" id="GO:0019213">
    <property type="term" value="F:deacetylase activity"/>
    <property type="evidence" value="ECO:0007669"/>
    <property type="project" value="TreeGrafter"/>
</dbReference>
<evidence type="ECO:0000256" key="5">
    <source>
        <dbReference type="ARBA" id="ARBA00023277"/>
    </source>
</evidence>
<evidence type="ECO:0000313" key="6">
    <source>
        <dbReference type="EMBL" id="MSS84402.1"/>
    </source>
</evidence>
<proteinExistence type="predicted"/>
<dbReference type="PANTHER" id="PTHR31609:SF1">
    <property type="entry name" value="CARBOHYDRATE DEACETYLASE"/>
    <property type="match status" value="1"/>
</dbReference>
<evidence type="ECO:0000256" key="3">
    <source>
        <dbReference type="ARBA" id="ARBA00022801"/>
    </source>
</evidence>
<dbReference type="EMBL" id="VULO01000007">
    <property type="protein sequence ID" value="MSS84402.1"/>
    <property type="molecule type" value="Genomic_DNA"/>
</dbReference>
<sequence>MAFLHGDLPLRITSHRNHDFSFHHLASRQYGGGRYRGNRFVPFSNHQRRLGIATMATRKLVITADDFGYCPEVDQAIVDLFRDSLITATTVISASPHLSAHSDDLISFSPQTGLHVVLSSDRGNSAWRPSSLEMRRIMPTFPDDPTQIDPATSEQIKPELEAQLQALKDMGFSPNRLDSHSGTLYGLSGPSFIGESLQFCADHNLGFRLPRSLAMFVGDQVPEHLMRAHSQAITFADLLHIPLPQEIASNQRPIADIPNYESLRESYLRMLDQFPEGTSELFLHPAYDSDIAREKFGSAWQKRVWELQLLRDPLWQKALDRSDIELVAAW</sequence>
<keyword evidence="2" id="KW-0479">Metal-binding</keyword>
<dbReference type="AlphaFoldDB" id="A0A6N7W7J2"/>
<dbReference type="PANTHER" id="PTHR31609">
    <property type="entry name" value="YDJC DEACETYLASE FAMILY MEMBER"/>
    <property type="match status" value="1"/>
</dbReference>
<dbReference type="GO" id="GO:0016787">
    <property type="term" value="F:hydrolase activity"/>
    <property type="evidence" value="ECO:0007669"/>
    <property type="project" value="UniProtKB-KW"/>
</dbReference>
<dbReference type="GO" id="GO:0046872">
    <property type="term" value="F:metal ion binding"/>
    <property type="evidence" value="ECO:0007669"/>
    <property type="project" value="UniProtKB-KW"/>
</dbReference>
<accession>A0A6N7W7J2</accession>
<keyword evidence="3" id="KW-0378">Hydrolase</keyword>
<organism evidence="6 7">
    <name type="scientific">Scrofimicrobium canadense</name>
    <dbReference type="NCBI Taxonomy" id="2652290"/>
    <lineage>
        <taxon>Bacteria</taxon>
        <taxon>Bacillati</taxon>
        <taxon>Actinomycetota</taxon>
        <taxon>Actinomycetes</taxon>
        <taxon>Actinomycetales</taxon>
        <taxon>Actinomycetaceae</taxon>
        <taxon>Scrofimicrobium</taxon>
    </lineage>
</organism>
<dbReference type="GO" id="GO:0005975">
    <property type="term" value="P:carbohydrate metabolic process"/>
    <property type="evidence" value="ECO:0007669"/>
    <property type="project" value="InterPro"/>
</dbReference>
<evidence type="ECO:0000256" key="4">
    <source>
        <dbReference type="ARBA" id="ARBA00022842"/>
    </source>
</evidence>
<comment type="caution">
    <text evidence="6">The sequence shown here is derived from an EMBL/GenBank/DDBJ whole genome shotgun (WGS) entry which is preliminary data.</text>
</comment>
<keyword evidence="5" id="KW-0119">Carbohydrate metabolism</keyword>
<dbReference type="InterPro" id="IPR006879">
    <property type="entry name" value="YdjC-like"/>
</dbReference>